<accession>A0ABN6XH38</accession>
<evidence type="ECO:0000256" key="2">
    <source>
        <dbReference type="ARBA" id="ARBA00037999"/>
    </source>
</evidence>
<evidence type="ECO:0000313" key="4">
    <source>
        <dbReference type="EMBL" id="BDZ44151.1"/>
    </source>
</evidence>
<dbReference type="InterPro" id="IPR015421">
    <property type="entry name" value="PyrdxlP-dep_Trfase_major"/>
</dbReference>
<dbReference type="SUPFAM" id="SSF53383">
    <property type="entry name" value="PLP-dependent transferases"/>
    <property type="match status" value="1"/>
</dbReference>
<keyword evidence="5" id="KW-1185">Reference proteome</keyword>
<organism evidence="4 5">
    <name type="scientific">Naasia aerilata</name>
    <dbReference type="NCBI Taxonomy" id="1162966"/>
    <lineage>
        <taxon>Bacteria</taxon>
        <taxon>Bacillati</taxon>
        <taxon>Actinomycetota</taxon>
        <taxon>Actinomycetes</taxon>
        <taxon>Micrococcales</taxon>
        <taxon>Microbacteriaceae</taxon>
        <taxon>Naasia</taxon>
    </lineage>
</organism>
<comment type="similarity">
    <text evidence="2">Belongs to the DegT/DnrJ/EryC1 family.</text>
</comment>
<proteinExistence type="inferred from homology"/>
<feature type="region of interest" description="Disordered" evidence="3">
    <location>
        <begin position="188"/>
        <end position="209"/>
    </location>
</feature>
<evidence type="ECO:0000313" key="5">
    <source>
        <dbReference type="Proteomes" id="UP001321498"/>
    </source>
</evidence>
<protein>
    <submittedName>
        <fullName evidence="4">Uncharacterized protein</fullName>
    </submittedName>
</protein>
<dbReference type="Gene3D" id="3.40.640.10">
    <property type="entry name" value="Type I PLP-dependent aspartate aminotransferase-like (Major domain)"/>
    <property type="match status" value="1"/>
</dbReference>
<gene>
    <name evidence="4" type="ORF">GCM10025866_00600</name>
</gene>
<dbReference type="PANTHER" id="PTHR30244:SF9">
    <property type="entry name" value="PROTEIN RV3402C"/>
    <property type="match status" value="1"/>
</dbReference>
<dbReference type="InterPro" id="IPR000653">
    <property type="entry name" value="DegT/StrS_aminotransferase"/>
</dbReference>
<reference evidence="5" key="1">
    <citation type="journal article" date="2019" name="Int. J. Syst. Evol. Microbiol.">
        <title>The Global Catalogue of Microorganisms (GCM) 10K type strain sequencing project: providing services to taxonomists for standard genome sequencing and annotation.</title>
        <authorList>
            <consortium name="The Broad Institute Genomics Platform"/>
            <consortium name="The Broad Institute Genome Sequencing Center for Infectious Disease"/>
            <person name="Wu L."/>
            <person name="Ma J."/>
        </authorList>
    </citation>
    <scope>NUCLEOTIDE SEQUENCE [LARGE SCALE GENOMIC DNA]</scope>
    <source>
        <strain evidence="5">NBRC 108725</strain>
    </source>
</reference>
<evidence type="ECO:0000256" key="1">
    <source>
        <dbReference type="ARBA" id="ARBA00022898"/>
    </source>
</evidence>
<dbReference type="EMBL" id="AP027731">
    <property type="protein sequence ID" value="BDZ44151.1"/>
    <property type="molecule type" value="Genomic_DNA"/>
</dbReference>
<dbReference type="InterPro" id="IPR015424">
    <property type="entry name" value="PyrdxlP-dep_Trfase"/>
</dbReference>
<dbReference type="PANTHER" id="PTHR30244">
    <property type="entry name" value="TRANSAMINASE"/>
    <property type="match status" value="1"/>
</dbReference>
<dbReference type="Proteomes" id="UP001321498">
    <property type="component" value="Chromosome"/>
</dbReference>
<sequence>MSGLGDFAIFGGTPAFPEPRHVGAPNIGDRATLLRRFEEILDRRILTNDGPLVREFEEVVRGISGVRNAVAMSNGTAALEVAIQAAGLTGEVITTPWTFIATTHALLRQGIRPVFCDVDPRTHNIDPRRIEDLITERTTGILAVHLWGRVCDVDALENIARRHGLKLLFDSAHAFGCSSRGRMVGASATPRCSASTAPSSSTPSRAARW</sequence>
<keyword evidence="1" id="KW-0663">Pyridoxal phosphate</keyword>
<dbReference type="Pfam" id="PF01041">
    <property type="entry name" value="DegT_DnrJ_EryC1"/>
    <property type="match status" value="1"/>
</dbReference>
<name>A0ABN6XH38_9MICO</name>
<evidence type="ECO:0000256" key="3">
    <source>
        <dbReference type="SAM" id="MobiDB-lite"/>
    </source>
</evidence>